<gene>
    <name evidence="3" type="ORF">ENR59_04580</name>
</gene>
<sequence>MEGKYTPDCRYGACVRCGACPSLCGEDVPGEAAQIKPRVNLPEPEWAGSLRQAEEAAQSQTGDAPGSPDGGASSPDSQIPGVPQPPRLREDLTRREAHYRVWFSKTGPAAYLSQLELGNVLERALRRSGLKPSFSAGYHPLPLVSFGWALPVGVESQREWFALFLREAASPAEVVSRLDAALPDGLDVLEAETLGMGKKVPQPVAEEFLLRYQCPPEQTARHMEQWRAFLAQEHFPWYSVTKKGARTVDIRPLVDACEEKGPDTLRLTFRWEGNRYVSPLKLVGAVNEGLALTGYALTKLRQIFA</sequence>
<proteinExistence type="predicted"/>
<feature type="domain" description="DUF2344" evidence="2">
    <location>
        <begin position="99"/>
        <end position="261"/>
    </location>
</feature>
<protein>
    <submittedName>
        <fullName evidence="3">DUF2344 domain-containing protein</fullName>
    </submittedName>
</protein>
<reference evidence="3" key="1">
    <citation type="journal article" date="2020" name="mSystems">
        <title>Genome- and Community-Level Interaction Insights into Carbon Utilization and Element Cycling Functions of Hydrothermarchaeota in Hydrothermal Sediment.</title>
        <authorList>
            <person name="Zhou Z."/>
            <person name="Liu Y."/>
            <person name="Xu W."/>
            <person name="Pan J."/>
            <person name="Luo Z.H."/>
            <person name="Li M."/>
        </authorList>
    </citation>
    <scope>NUCLEOTIDE SEQUENCE [LARGE SCALE GENOMIC DNA]</scope>
    <source>
        <strain evidence="3">SpSt-413</strain>
    </source>
</reference>
<feature type="compositionally biased region" description="Low complexity" evidence="1">
    <location>
        <begin position="62"/>
        <end position="77"/>
    </location>
</feature>
<accession>A0A7C4EIK4</accession>
<evidence type="ECO:0000256" key="1">
    <source>
        <dbReference type="SAM" id="MobiDB-lite"/>
    </source>
</evidence>
<name>A0A7C4EIK4_9BACT</name>
<organism evidence="3">
    <name type="scientific">Fundidesulfovibrio putealis</name>
    <dbReference type="NCBI Taxonomy" id="270496"/>
    <lineage>
        <taxon>Bacteria</taxon>
        <taxon>Pseudomonadati</taxon>
        <taxon>Thermodesulfobacteriota</taxon>
        <taxon>Desulfovibrionia</taxon>
        <taxon>Desulfovibrionales</taxon>
        <taxon>Desulfovibrionaceae</taxon>
        <taxon>Fundidesulfovibrio</taxon>
    </lineage>
</organism>
<feature type="region of interest" description="Disordered" evidence="1">
    <location>
        <begin position="36"/>
        <end position="89"/>
    </location>
</feature>
<comment type="caution">
    <text evidence="3">The sequence shown here is derived from an EMBL/GenBank/DDBJ whole genome shotgun (WGS) entry which is preliminary data.</text>
</comment>
<dbReference type="InterPro" id="IPR018768">
    <property type="entry name" value="DUF2344"/>
</dbReference>
<dbReference type="EMBL" id="DSRP01000317">
    <property type="protein sequence ID" value="HGG92210.1"/>
    <property type="molecule type" value="Genomic_DNA"/>
</dbReference>
<evidence type="ECO:0000313" key="3">
    <source>
        <dbReference type="EMBL" id="HGG92210.1"/>
    </source>
</evidence>
<dbReference type="Pfam" id="PF10105">
    <property type="entry name" value="DUF2344"/>
    <property type="match status" value="1"/>
</dbReference>
<dbReference type="AlphaFoldDB" id="A0A7C4EIK4"/>
<evidence type="ECO:0000259" key="2">
    <source>
        <dbReference type="Pfam" id="PF10105"/>
    </source>
</evidence>
<dbReference type="NCBIfam" id="TIGR03936">
    <property type="entry name" value="sam_1_link_chp"/>
    <property type="match status" value="1"/>
</dbReference>